<dbReference type="Proteomes" id="UP001222087">
    <property type="component" value="Chromosome"/>
</dbReference>
<dbReference type="InterPro" id="IPR001296">
    <property type="entry name" value="Glyco_trans_1"/>
</dbReference>
<dbReference type="SUPFAM" id="SSF53756">
    <property type="entry name" value="UDP-Glycosyltransferase/glycogen phosphorylase"/>
    <property type="match status" value="1"/>
</dbReference>
<name>A0ABY8AUK7_9GAMM</name>
<reference evidence="2 3" key="1">
    <citation type="submission" date="2023-02" db="EMBL/GenBank/DDBJ databases">
        <title>Genome Sequence of L. cardiaca H63T.</title>
        <authorList>
            <person name="Lopez A.E."/>
            <person name="Cianciotto N.P."/>
        </authorList>
    </citation>
    <scope>NUCLEOTIDE SEQUENCE [LARGE SCALE GENOMIC DNA]</scope>
    <source>
        <strain evidence="2 3">H63</strain>
    </source>
</reference>
<dbReference type="Gene3D" id="3.40.50.2000">
    <property type="entry name" value="Glycogen Phosphorylase B"/>
    <property type="match status" value="1"/>
</dbReference>
<proteinExistence type="predicted"/>
<accession>A0ABY8AUK7</accession>
<dbReference type="RefSeq" id="WP_275088633.1">
    <property type="nucleotide sequence ID" value="NZ_CP119078.1"/>
</dbReference>
<gene>
    <name evidence="2" type="ORF">PXX05_13080</name>
</gene>
<keyword evidence="3" id="KW-1185">Reference proteome</keyword>
<dbReference type="EMBL" id="CP119078">
    <property type="protein sequence ID" value="WED42817.1"/>
    <property type="molecule type" value="Genomic_DNA"/>
</dbReference>
<sequence length="389" mass="44574">MQGLLIDVSRLFRRACRQQSPTGIDRVLLAYLQHYKQRAQLLLRFGQFAFILSEQASRQASSLLLSWHPKIFWPFIGLLIKDSFRSEAKQSLKNIILLKIDYSGLHYEGLYHTLKRHGMKLIFMVHDLIPFENPEFFPTTKAQKYQRILSFIMNNATGIVTNSQTTTNSLINHIPNLKLLPYLISASLAPGITSSTPPRQERPIKENYFLIVGTIQRRKNHLFLLKLWLKLIERHGIDTPKLVLIGERGYLCKQTLALLDNCDLIKKFIIEHPANDEDLLTYLHHAQALLLPSLAEGYGLPLIEALSAGTPVIANNLSVFHEIAGDIPDFIPVQNAQQWLACIENYMLANSTLRAIQLQRISQFSIPNWQTHFIKVEPFLHMLRALDPT</sequence>
<evidence type="ECO:0000313" key="3">
    <source>
        <dbReference type="Proteomes" id="UP001222087"/>
    </source>
</evidence>
<feature type="domain" description="Glycosyl transferase family 1" evidence="1">
    <location>
        <begin position="201"/>
        <end position="328"/>
    </location>
</feature>
<dbReference type="Pfam" id="PF00534">
    <property type="entry name" value="Glycos_transf_1"/>
    <property type="match status" value="1"/>
</dbReference>
<dbReference type="PANTHER" id="PTHR46401">
    <property type="entry name" value="GLYCOSYLTRANSFERASE WBBK-RELATED"/>
    <property type="match status" value="1"/>
</dbReference>
<protein>
    <submittedName>
        <fullName evidence="2">Glycosyltransferase family 1 protein</fullName>
    </submittedName>
</protein>
<dbReference type="PANTHER" id="PTHR46401:SF9">
    <property type="entry name" value="MANNOSYLTRANSFERASE A"/>
    <property type="match status" value="1"/>
</dbReference>
<evidence type="ECO:0000313" key="2">
    <source>
        <dbReference type="EMBL" id="WED42817.1"/>
    </source>
</evidence>
<dbReference type="CDD" id="cd03809">
    <property type="entry name" value="GT4_MtfB-like"/>
    <property type="match status" value="1"/>
</dbReference>
<evidence type="ECO:0000259" key="1">
    <source>
        <dbReference type="Pfam" id="PF00534"/>
    </source>
</evidence>
<organism evidence="2 3">
    <name type="scientific">Legionella cardiaca</name>
    <dbReference type="NCBI Taxonomy" id="1071983"/>
    <lineage>
        <taxon>Bacteria</taxon>
        <taxon>Pseudomonadati</taxon>
        <taxon>Pseudomonadota</taxon>
        <taxon>Gammaproteobacteria</taxon>
        <taxon>Legionellales</taxon>
        <taxon>Legionellaceae</taxon>
        <taxon>Legionella</taxon>
    </lineage>
</organism>